<gene>
    <name evidence="3" type="ORF">Tco_1053861</name>
</gene>
<evidence type="ECO:0000259" key="2">
    <source>
        <dbReference type="SMART" id="SM00597"/>
    </source>
</evidence>
<feature type="compositionally biased region" description="Polar residues" evidence="1">
    <location>
        <begin position="701"/>
        <end position="713"/>
    </location>
</feature>
<evidence type="ECO:0000313" key="3">
    <source>
        <dbReference type="EMBL" id="GJT79519.1"/>
    </source>
</evidence>
<evidence type="ECO:0000313" key="4">
    <source>
        <dbReference type="Proteomes" id="UP001151760"/>
    </source>
</evidence>
<feature type="region of interest" description="Disordered" evidence="1">
    <location>
        <begin position="747"/>
        <end position="768"/>
    </location>
</feature>
<reference evidence="3" key="2">
    <citation type="submission" date="2022-01" db="EMBL/GenBank/DDBJ databases">
        <authorList>
            <person name="Yamashiro T."/>
            <person name="Shiraishi A."/>
            <person name="Satake H."/>
            <person name="Nakayama K."/>
        </authorList>
    </citation>
    <scope>NUCLEOTIDE SEQUENCE</scope>
</reference>
<protein>
    <submittedName>
        <fullName evidence="3">Zinc finger MYM-type protein 1-like protein</fullName>
    </submittedName>
</protein>
<dbReference type="InterPro" id="IPR006580">
    <property type="entry name" value="Znf_TTF"/>
</dbReference>
<feature type="region of interest" description="Disordered" evidence="1">
    <location>
        <begin position="695"/>
        <end position="734"/>
    </location>
</feature>
<dbReference type="InterPro" id="IPR012337">
    <property type="entry name" value="RNaseH-like_sf"/>
</dbReference>
<organism evidence="3 4">
    <name type="scientific">Tanacetum coccineum</name>
    <dbReference type="NCBI Taxonomy" id="301880"/>
    <lineage>
        <taxon>Eukaryota</taxon>
        <taxon>Viridiplantae</taxon>
        <taxon>Streptophyta</taxon>
        <taxon>Embryophyta</taxon>
        <taxon>Tracheophyta</taxon>
        <taxon>Spermatophyta</taxon>
        <taxon>Magnoliopsida</taxon>
        <taxon>eudicotyledons</taxon>
        <taxon>Gunneridae</taxon>
        <taxon>Pentapetalae</taxon>
        <taxon>asterids</taxon>
        <taxon>campanulids</taxon>
        <taxon>Asterales</taxon>
        <taxon>Asteraceae</taxon>
        <taxon>Asteroideae</taxon>
        <taxon>Anthemideae</taxon>
        <taxon>Anthemidinae</taxon>
        <taxon>Tanacetum</taxon>
    </lineage>
</organism>
<dbReference type="InterPro" id="IPR055298">
    <property type="entry name" value="AtLOH3-like"/>
</dbReference>
<dbReference type="Pfam" id="PF14291">
    <property type="entry name" value="DUF4371"/>
    <property type="match status" value="2"/>
</dbReference>
<feature type="compositionally biased region" description="Basic and acidic residues" evidence="1">
    <location>
        <begin position="31"/>
        <end position="44"/>
    </location>
</feature>
<evidence type="ECO:0000256" key="1">
    <source>
        <dbReference type="SAM" id="MobiDB-lite"/>
    </source>
</evidence>
<proteinExistence type="predicted"/>
<dbReference type="Pfam" id="PF05699">
    <property type="entry name" value="Dimer_Tnp_hAT"/>
    <property type="match status" value="1"/>
</dbReference>
<sequence length="1528" mass="175236">MINSFYKPKKDDVHEPETQTPTQTNNDNIMEETHGARVEPRVEPEPNTTLNSDEFIKNQSGFDCAGIKIKVALLGINGEDEFKKKKMFERCESVQWVVVECSQKDKRIRLHIQCRSFQAAWFKRFWWLEYSDKKDAAFCFSCYLFGRKPIGRVGSDTFITKGFNSWRKVNGGKGCPFVTHEGAVMNYLELVKLLALYNKDVARVLKTAPKNAKYTSPDIQKELFQMFAMKVQEAIRDEIETTKFCLIVDESQDESKKEQMAIVVRFVDRNGYIKERFLDLVHVKDTHALTLKNEILAFLSHLKLDVQDIRGQGYDGASNMRGEWNGLKALILNECPFAYYVHCFAHQLQLALVAASKDVSEVHTFFKHLNFIVNVIGSSTKRNDQLQDAQLAEISHLAEIGELESGRGANQMQNLQRPGDTRWSSHFKSICSLLKLFGPTRVVLNDICLGRCTGSQKGDAKYALTHLLSFDFILVLHLMKKIMEITDKLCKFLQNKSQDIVNALTLVSTTKTLIQKLRDDGWQSLLDQVVCFCEKYSIPVPDMSATYRDIIQSRSKKDDVTMEHHYRVDVFIVAIDSQLQELNNRFSESVSELLRLSVTLDPKKSFNADDISKLVTKYYPLDFTEQERIEFKLELQHFELDSDPELKNVSSLSALCRGLRKTKKSEMYPLIDRISLMSKKRTIDSFFKPIKDVFHEPETQAEPQTQNHTNSDNIMEESPRARVEPETNTTLNTDEVRLESLIRDPGVRPPLLSYPSNQQASKQRGLRDSGGWNIPIRKMLHFVFHVNSGTTCAFVNHEGKAPASAHNFSVRCYEDLKNKVCHIENVIDKQTEQEIMDNRLRLKVTIDSTKWLTLQTCPLRGGDERPTSLNRGNYFELVKLLALYNKDVARVLENSPKNAKYTSPDIQKELLQMFAMKVQEAIRDEIGTAKFCLIVDESQDESKKEQMAIVVRFVDRNGFIKESNMCGEWNGLKALILNECPFAYYVHCFAHQLQLALVAASKDVSEVHTFFKHLNFIVNVIGSSTKRNDQLQDAQLAEISHLAEIGELKDGRGANKMQNIQRPGDTRWSSHFKSICSLVRLFGPTREVLNDICIGRSTGPQKGDAKYALTQLLSFDFILVLHLMKKIMEITDKLCKLLQNKSQDIVNALTLVSTTKTLIQKLRDDGWQSLLDQVVCFCDKYNILVPDMSATYRDIIQSRKKKDDVTVEHHYRVDVFIVAIDSQLQELNNRFNESVSELLRLSVTLDPKKSFNADDICKLVTKYYPLDFTEQERIEFRLELQHFELDSDPELKNVSSLSALCRGLQETEKSGMYPLIDRLIRLILTLPVSTATSERAFSKMKLVKTRLRTTMSDDFLKSSMILSIEREIVNTLCNEKIIDDFYSKTQRRVQMMKKQKDKRKLKYEFLYFIIYLVTSSIILDYHALIYFSELCHFEDDEEDDEFQNNLNLIGASLGITLDGKPARPITDGMSEKNKGSLFGVQVASSKSMAYGVKFYSVVKFVQSLVCIIKVEVLACIFCTLKLDPFQDP</sequence>
<feature type="compositionally biased region" description="Basic and acidic residues" evidence="1">
    <location>
        <begin position="8"/>
        <end position="17"/>
    </location>
</feature>
<dbReference type="PANTHER" id="PTHR11697">
    <property type="entry name" value="GENERAL TRANSCRIPTION FACTOR 2-RELATED ZINC FINGER PROTEIN"/>
    <property type="match status" value="1"/>
</dbReference>
<dbReference type="SMART" id="SM00597">
    <property type="entry name" value="ZnF_TTF"/>
    <property type="match status" value="1"/>
</dbReference>
<dbReference type="Proteomes" id="UP001151760">
    <property type="component" value="Unassembled WGS sequence"/>
</dbReference>
<dbReference type="PANTHER" id="PTHR11697:SF230">
    <property type="entry name" value="ZINC FINGER, MYM DOMAIN CONTAINING 1"/>
    <property type="match status" value="1"/>
</dbReference>
<feature type="compositionally biased region" description="Polar residues" evidence="1">
    <location>
        <begin position="18"/>
        <end position="28"/>
    </location>
</feature>
<feature type="domain" description="TTF-type" evidence="2">
    <location>
        <begin position="113"/>
        <end position="200"/>
    </location>
</feature>
<accession>A0ABQ5GW23</accession>
<name>A0ABQ5GW23_9ASTR</name>
<dbReference type="SUPFAM" id="SSF53098">
    <property type="entry name" value="Ribonuclease H-like"/>
    <property type="match status" value="2"/>
</dbReference>
<comment type="caution">
    <text evidence="3">The sequence shown here is derived from an EMBL/GenBank/DDBJ whole genome shotgun (WGS) entry which is preliminary data.</text>
</comment>
<dbReference type="InterPro" id="IPR025398">
    <property type="entry name" value="DUF4371"/>
</dbReference>
<dbReference type="EMBL" id="BQNB010018905">
    <property type="protein sequence ID" value="GJT79519.1"/>
    <property type="molecule type" value="Genomic_DNA"/>
</dbReference>
<feature type="region of interest" description="Disordered" evidence="1">
    <location>
        <begin position="1"/>
        <end position="48"/>
    </location>
</feature>
<dbReference type="InterPro" id="IPR008906">
    <property type="entry name" value="HATC_C_dom"/>
</dbReference>
<reference evidence="3" key="1">
    <citation type="journal article" date="2022" name="Int. J. Mol. Sci.">
        <title>Draft Genome of Tanacetum Coccineum: Genomic Comparison of Closely Related Tanacetum-Family Plants.</title>
        <authorList>
            <person name="Yamashiro T."/>
            <person name="Shiraishi A."/>
            <person name="Nakayama K."/>
            <person name="Satake H."/>
        </authorList>
    </citation>
    <scope>NUCLEOTIDE SEQUENCE</scope>
</reference>
<keyword evidence="4" id="KW-1185">Reference proteome</keyword>